<dbReference type="Pfam" id="PF00266">
    <property type="entry name" value="Aminotran_5"/>
    <property type="match status" value="1"/>
</dbReference>
<reference evidence="13" key="1">
    <citation type="journal article" date="2019" name="Int. J. Syst. Evol. Microbiol.">
        <title>The Global Catalogue of Microorganisms (GCM) 10K type strain sequencing project: providing services to taxonomists for standard genome sequencing and annotation.</title>
        <authorList>
            <consortium name="The Broad Institute Genomics Platform"/>
            <consortium name="The Broad Institute Genome Sequencing Center for Infectious Disease"/>
            <person name="Wu L."/>
            <person name="Ma J."/>
        </authorList>
    </citation>
    <scope>NUCLEOTIDE SEQUENCE [LARGE SCALE GENOMIC DNA]</scope>
    <source>
        <strain evidence="13">CGMCC 1.16275</strain>
    </source>
</reference>
<dbReference type="Gene3D" id="1.10.260.50">
    <property type="match status" value="1"/>
</dbReference>
<evidence type="ECO:0000256" key="9">
    <source>
        <dbReference type="ARBA" id="ARBA00023014"/>
    </source>
</evidence>
<dbReference type="InterPro" id="IPR015424">
    <property type="entry name" value="PyrdxlP-dep_Trfase"/>
</dbReference>
<evidence type="ECO:0000256" key="10">
    <source>
        <dbReference type="ARBA" id="ARBA00050776"/>
    </source>
</evidence>
<feature type="domain" description="Aminotransferase class V" evidence="11">
    <location>
        <begin position="10"/>
        <end position="346"/>
    </location>
</feature>
<comment type="catalytic activity">
    <reaction evidence="10">
        <text>(sulfur carrier)-H + L-cysteine = (sulfur carrier)-SH + L-alanine</text>
        <dbReference type="Rhea" id="RHEA:43892"/>
        <dbReference type="Rhea" id="RHEA-COMP:14737"/>
        <dbReference type="Rhea" id="RHEA-COMP:14739"/>
        <dbReference type="ChEBI" id="CHEBI:29917"/>
        <dbReference type="ChEBI" id="CHEBI:35235"/>
        <dbReference type="ChEBI" id="CHEBI:57972"/>
        <dbReference type="ChEBI" id="CHEBI:64428"/>
        <dbReference type="EC" id="2.8.1.7"/>
    </reaction>
</comment>
<comment type="cofactor">
    <cofactor evidence="1">
        <name>pyridoxal 5'-phosphate</name>
        <dbReference type="ChEBI" id="CHEBI:597326"/>
    </cofactor>
</comment>
<dbReference type="Gene3D" id="3.90.1150.10">
    <property type="entry name" value="Aspartate Aminotransferase, domain 1"/>
    <property type="match status" value="1"/>
</dbReference>
<keyword evidence="9" id="KW-0411">Iron-sulfur</keyword>
<sequence>MRTDLSQRLYLDHAATTPMLLGAREAMRAAIARWANPSSPHAEGRAARAMLEDARKRIAVALGWDGEVILTSGATEAIRVAMTRAKCDARIVSAVEHEAVHRVASDAFFLPVQKDGTVLPDALTGRLGALGAKAPLVAIQAVNNETGVCQSLDTLSPIVRKAGGLLLADCAQSAGKAALPDADLIAISAHKFGGPPGVGALLVKDLGVLEPSGGQEKGYRAGTENLPGVFAMAAALENGRGWVDRAADLRAHLDGAIEAAGGEVVAKRSPRLATIAAYRMPGVSGSAQLIQFDMAGIAVSAGSACSSGTLKTSHVLSAMGWDDKGATEVIRASFGPETSRADIYRFVEAWKRIADGARSRAA</sequence>
<evidence type="ECO:0000256" key="6">
    <source>
        <dbReference type="ARBA" id="ARBA00022723"/>
    </source>
</evidence>
<keyword evidence="6" id="KW-0479">Metal-binding</keyword>
<dbReference type="InterPro" id="IPR000192">
    <property type="entry name" value="Aminotrans_V_dom"/>
</dbReference>
<keyword evidence="8" id="KW-0408">Iron</keyword>
<dbReference type="PIRSF" id="PIRSF005572">
    <property type="entry name" value="NifS"/>
    <property type="match status" value="1"/>
</dbReference>
<evidence type="ECO:0000313" key="13">
    <source>
        <dbReference type="Proteomes" id="UP001597115"/>
    </source>
</evidence>
<gene>
    <name evidence="12" type="ORF">ACFSCW_08320</name>
</gene>
<protein>
    <recommendedName>
        <fullName evidence="4">Cysteine desulfurase</fullName>
    </recommendedName>
</protein>
<comment type="similarity">
    <text evidence="3">Belongs to the class-V pyridoxal-phosphate-dependent aminotransferase family. NifS/IscS subfamily.</text>
</comment>
<dbReference type="PANTHER" id="PTHR11601">
    <property type="entry name" value="CYSTEINE DESULFURYLASE FAMILY MEMBER"/>
    <property type="match status" value="1"/>
</dbReference>
<keyword evidence="7" id="KW-0663">Pyridoxal phosphate</keyword>
<keyword evidence="5" id="KW-0808">Transferase</keyword>
<dbReference type="Proteomes" id="UP001597115">
    <property type="component" value="Unassembled WGS sequence"/>
</dbReference>
<name>A0ABW4I266_9SPHN</name>
<evidence type="ECO:0000256" key="2">
    <source>
        <dbReference type="ARBA" id="ARBA00003120"/>
    </source>
</evidence>
<accession>A0ABW4I266</accession>
<evidence type="ECO:0000259" key="11">
    <source>
        <dbReference type="Pfam" id="PF00266"/>
    </source>
</evidence>
<comment type="function">
    <text evidence="2">Catalyzes the removal of elemental sulfur atoms from cysteine to produce alanine. Seems to participate in the biosynthesis of the nitrogenase metalloclusters by providing the inorganic sulfur required for the Fe-S core formation.</text>
</comment>
<dbReference type="InterPro" id="IPR015421">
    <property type="entry name" value="PyrdxlP-dep_Trfase_major"/>
</dbReference>
<dbReference type="EMBL" id="JBHUDY010000001">
    <property type="protein sequence ID" value="MFD1611803.1"/>
    <property type="molecule type" value="Genomic_DNA"/>
</dbReference>
<dbReference type="Gene3D" id="3.40.640.10">
    <property type="entry name" value="Type I PLP-dependent aspartate aminotransferase-like (Major domain)"/>
    <property type="match status" value="1"/>
</dbReference>
<evidence type="ECO:0000256" key="7">
    <source>
        <dbReference type="ARBA" id="ARBA00022898"/>
    </source>
</evidence>
<evidence type="ECO:0000256" key="5">
    <source>
        <dbReference type="ARBA" id="ARBA00022679"/>
    </source>
</evidence>
<comment type="caution">
    <text evidence="12">The sequence shown here is derived from an EMBL/GenBank/DDBJ whole genome shotgun (WGS) entry which is preliminary data.</text>
</comment>
<evidence type="ECO:0000313" key="12">
    <source>
        <dbReference type="EMBL" id="MFD1611803.1"/>
    </source>
</evidence>
<evidence type="ECO:0000256" key="8">
    <source>
        <dbReference type="ARBA" id="ARBA00023004"/>
    </source>
</evidence>
<dbReference type="PANTHER" id="PTHR11601:SF34">
    <property type="entry name" value="CYSTEINE DESULFURASE"/>
    <property type="match status" value="1"/>
</dbReference>
<organism evidence="12 13">
    <name type="scientific">Sphingomonas tabacisoli</name>
    <dbReference type="NCBI Taxonomy" id="2249466"/>
    <lineage>
        <taxon>Bacteria</taxon>
        <taxon>Pseudomonadati</taxon>
        <taxon>Pseudomonadota</taxon>
        <taxon>Alphaproteobacteria</taxon>
        <taxon>Sphingomonadales</taxon>
        <taxon>Sphingomonadaceae</taxon>
        <taxon>Sphingomonas</taxon>
    </lineage>
</organism>
<dbReference type="RefSeq" id="WP_380888380.1">
    <property type="nucleotide sequence ID" value="NZ_JBHUDY010000001.1"/>
</dbReference>
<evidence type="ECO:0000256" key="1">
    <source>
        <dbReference type="ARBA" id="ARBA00001933"/>
    </source>
</evidence>
<evidence type="ECO:0000256" key="3">
    <source>
        <dbReference type="ARBA" id="ARBA00006490"/>
    </source>
</evidence>
<proteinExistence type="inferred from homology"/>
<evidence type="ECO:0000256" key="4">
    <source>
        <dbReference type="ARBA" id="ARBA00013558"/>
    </source>
</evidence>
<dbReference type="InterPro" id="IPR016454">
    <property type="entry name" value="Cysteine_dSase"/>
</dbReference>
<keyword evidence="13" id="KW-1185">Reference proteome</keyword>
<dbReference type="SUPFAM" id="SSF53383">
    <property type="entry name" value="PLP-dependent transferases"/>
    <property type="match status" value="1"/>
</dbReference>
<dbReference type="InterPro" id="IPR015422">
    <property type="entry name" value="PyrdxlP-dep_Trfase_small"/>
</dbReference>